<evidence type="ECO:0000313" key="3">
    <source>
        <dbReference type="Proteomes" id="UP001201980"/>
    </source>
</evidence>
<dbReference type="InterPro" id="IPR036527">
    <property type="entry name" value="SCP2_sterol-bd_dom_sf"/>
</dbReference>
<proteinExistence type="predicted"/>
<dbReference type="GO" id="GO:0005829">
    <property type="term" value="C:cytosol"/>
    <property type="evidence" value="ECO:0007669"/>
    <property type="project" value="TreeGrafter"/>
</dbReference>
<dbReference type="EMBL" id="JAKWBI020000192">
    <property type="protein sequence ID" value="KAJ2899636.1"/>
    <property type="molecule type" value="Genomic_DNA"/>
</dbReference>
<comment type="caution">
    <text evidence="2">The sequence shown here is derived from an EMBL/GenBank/DDBJ whole genome shotgun (WGS) entry which is preliminary data.</text>
</comment>
<evidence type="ECO:0000313" key="2">
    <source>
        <dbReference type="EMBL" id="KAJ2899636.1"/>
    </source>
</evidence>
<evidence type="ECO:0000259" key="1">
    <source>
        <dbReference type="Pfam" id="PF02036"/>
    </source>
</evidence>
<sequence>MTIALPEFPSSAAFDAMNATFEASDADRQEAKNQGKAVFQFNLKNASGVEHSWSLDLEKEGKVFDGPHKKPTVTLSLTDENFGKLVEGKANAQKLFMGGKLKVKGDVMKATKLTPILDKAKVKAKL</sequence>
<dbReference type="AlphaFoldDB" id="A0AAD5RP00"/>
<organism evidence="2 3">
    <name type="scientific">Zalerion maritima</name>
    <dbReference type="NCBI Taxonomy" id="339359"/>
    <lineage>
        <taxon>Eukaryota</taxon>
        <taxon>Fungi</taxon>
        <taxon>Dikarya</taxon>
        <taxon>Ascomycota</taxon>
        <taxon>Pezizomycotina</taxon>
        <taxon>Sordariomycetes</taxon>
        <taxon>Lulworthiomycetidae</taxon>
        <taxon>Lulworthiales</taxon>
        <taxon>Lulworthiaceae</taxon>
        <taxon>Zalerion</taxon>
    </lineage>
</organism>
<dbReference type="Proteomes" id="UP001201980">
    <property type="component" value="Unassembled WGS sequence"/>
</dbReference>
<dbReference type="PANTHER" id="PTHR10094">
    <property type="entry name" value="STEROL CARRIER PROTEIN 2 SCP-2 FAMILY PROTEIN"/>
    <property type="match status" value="1"/>
</dbReference>
<dbReference type="InterPro" id="IPR003033">
    <property type="entry name" value="SCP2_sterol-bd_dom"/>
</dbReference>
<dbReference type="SUPFAM" id="SSF55718">
    <property type="entry name" value="SCP-like"/>
    <property type="match status" value="1"/>
</dbReference>
<keyword evidence="3" id="KW-1185">Reference proteome</keyword>
<name>A0AAD5RP00_9PEZI</name>
<feature type="domain" description="SCP2" evidence="1">
    <location>
        <begin position="22"/>
        <end position="118"/>
    </location>
</feature>
<gene>
    <name evidence="2" type="ORF">MKZ38_002951</name>
</gene>
<dbReference type="Pfam" id="PF02036">
    <property type="entry name" value="SCP2"/>
    <property type="match status" value="1"/>
</dbReference>
<dbReference type="Gene3D" id="3.30.1050.10">
    <property type="entry name" value="SCP2 sterol-binding domain"/>
    <property type="match status" value="1"/>
</dbReference>
<reference evidence="2" key="1">
    <citation type="submission" date="2022-07" db="EMBL/GenBank/DDBJ databases">
        <title>Draft genome sequence of Zalerion maritima ATCC 34329, a (micro)plastics degrading marine fungus.</title>
        <authorList>
            <person name="Paco A."/>
            <person name="Goncalves M.F.M."/>
            <person name="Rocha-Santos T.A.P."/>
            <person name="Alves A."/>
        </authorList>
    </citation>
    <scope>NUCLEOTIDE SEQUENCE</scope>
    <source>
        <strain evidence="2">ATCC 34329</strain>
    </source>
</reference>
<dbReference type="PANTHER" id="PTHR10094:SF25">
    <property type="entry name" value="SCP2 STEROL-BINDING DOMAIN-CONTAINING PROTEIN 1"/>
    <property type="match status" value="1"/>
</dbReference>
<accession>A0AAD5RP00</accession>
<protein>
    <recommendedName>
        <fullName evidence="1">SCP2 domain-containing protein</fullName>
    </recommendedName>
</protein>